<evidence type="ECO:0000313" key="2">
    <source>
        <dbReference type="EMBL" id="GAA4951942.1"/>
    </source>
</evidence>
<evidence type="ECO:0000313" key="3">
    <source>
        <dbReference type="Proteomes" id="UP001499993"/>
    </source>
</evidence>
<sequence length="126" mass="14003">MISPEDDALASYLYSRESTDSTPVRRTSAPSQKPPQRERTVVTSRQSDDLPVTPATVATAHREAEELASRLHERQPKVSTADDISRREREEQLRKADDGSFLSGGLAEPLERVSPRELAALVPRHS</sequence>
<dbReference type="Proteomes" id="UP001499993">
    <property type="component" value="Unassembled WGS sequence"/>
</dbReference>
<gene>
    <name evidence="2" type="ORF">GCM10023224_40760</name>
</gene>
<keyword evidence="3" id="KW-1185">Reference proteome</keyword>
<name>A0ABP9GWB3_9ACTN</name>
<feature type="compositionally biased region" description="Basic and acidic residues" evidence="1">
    <location>
        <begin position="60"/>
        <end position="76"/>
    </location>
</feature>
<feature type="region of interest" description="Disordered" evidence="1">
    <location>
        <begin position="1"/>
        <end position="108"/>
    </location>
</feature>
<dbReference type="EMBL" id="BAABIK010000026">
    <property type="protein sequence ID" value="GAA4951942.1"/>
    <property type="molecule type" value="Genomic_DNA"/>
</dbReference>
<organism evidence="2 3">
    <name type="scientific">Streptomonospora halophila</name>
    <dbReference type="NCBI Taxonomy" id="427369"/>
    <lineage>
        <taxon>Bacteria</taxon>
        <taxon>Bacillati</taxon>
        <taxon>Actinomycetota</taxon>
        <taxon>Actinomycetes</taxon>
        <taxon>Streptosporangiales</taxon>
        <taxon>Nocardiopsidaceae</taxon>
        <taxon>Streptomonospora</taxon>
    </lineage>
</organism>
<proteinExistence type="predicted"/>
<comment type="caution">
    <text evidence="2">The sequence shown here is derived from an EMBL/GenBank/DDBJ whole genome shotgun (WGS) entry which is preliminary data.</text>
</comment>
<accession>A0ABP9GWB3</accession>
<feature type="compositionally biased region" description="Basic and acidic residues" evidence="1">
    <location>
        <begin position="83"/>
        <end position="98"/>
    </location>
</feature>
<evidence type="ECO:0000256" key="1">
    <source>
        <dbReference type="SAM" id="MobiDB-lite"/>
    </source>
</evidence>
<reference evidence="3" key="1">
    <citation type="journal article" date="2019" name="Int. J. Syst. Evol. Microbiol.">
        <title>The Global Catalogue of Microorganisms (GCM) 10K type strain sequencing project: providing services to taxonomists for standard genome sequencing and annotation.</title>
        <authorList>
            <consortium name="The Broad Institute Genomics Platform"/>
            <consortium name="The Broad Institute Genome Sequencing Center for Infectious Disease"/>
            <person name="Wu L."/>
            <person name="Ma J."/>
        </authorList>
    </citation>
    <scope>NUCLEOTIDE SEQUENCE [LARGE SCALE GENOMIC DNA]</scope>
    <source>
        <strain evidence="3">JCM 18123</strain>
    </source>
</reference>
<protein>
    <submittedName>
        <fullName evidence="2">Uncharacterized protein</fullName>
    </submittedName>
</protein>
<dbReference type="RefSeq" id="WP_345558184.1">
    <property type="nucleotide sequence ID" value="NZ_BAABIK010000026.1"/>
</dbReference>
<feature type="compositionally biased region" description="Polar residues" evidence="1">
    <location>
        <begin position="20"/>
        <end position="31"/>
    </location>
</feature>